<organism evidence="2 3">
    <name type="scientific">Clupea harengus</name>
    <name type="common">Atlantic herring</name>
    <dbReference type="NCBI Taxonomy" id="7950"/>
    <lineage>
        <taxon>Eukaryota</taxon>
        <taxon>Metazoa</taxon>
        <taxon>Chordata</taxon>
        <taxon>Craniata</taxon>
        <taxon>Vertebrata</taxon>
        <taxon>Euteleostomi</taxon>
        <taxon>Actinopterygii</taxon>
        <taxon>Neopterygii</taxon>
        <taxon>Teleostei</taxon>
        <taxon>Clupei</taxon>
        <taxon>Clupeiformes</taxon>
        <taxon>Clupeoidei</taxon>
        <taxon>Clupeidae</taxon>
        <taxon>Clupea</taxon>
    </lineage>
</organism>
<feature type="compositionally biased region" description="Basic and acidic residues" evidence="1">
    <location>
        <begin position="1"/>
        <end position="10"/>
    </location>
</feature>
<feature type="compositionally biased region" description="Acidic residues" evidence="1">
    <location>
        <begin position="563"/>
        <end position="580"/>
    </location>
</feature>
<feature type="region of interest" description="Disordered" evidence="1">
    <location>
        <begin position="367"/>
        <end position="501"/>
    </location>
</feature>
<gene>
    <name evidence="3 4" type="primary">LOC116222144</name>
</gene>
<name>A0A6P8G611_CLUHA</name>
<evidence type="ECO:0000313" key="2">
    <source>
        <dbReference type="Proteomes" id="UP000515152"/>
    </source>
</evidence>
<dbReference type="RefSeq" id="XP_031431097.2">
    <property type="nucleotide sequence ID" value="XM_031575237.2"/>
</dbReference>
<accession>A0A6P8G611</accession>
<feature type="region of interest" description="Disordered" evidence="1">
    <location>
        <begin position="1"/>
        <end position="22"/>
    </location>
</feature>
<evidence type="ECO:0000313" key="3">
    <source>
        <dbReference type="RefSeq" id="XP_031431097.2"/>
    </source>
</evidence>
<keyword evidence="2" id="KW-1185">Reference proteome</keyword>
<dbReference type="OrthoDB" id="8986727at2759"/>
<dbReference type="RefSeq" id="XP_042564771.1">
    <property type="nucleotide sequence ID" value="XM_042708837.1"/>
</dbReference>
<feature type="compositionally biased region" description="Polar residues" evidence="1">
    <location>
        <begin position="614"/>
        <end position="628"/>
    </location>
</feature>
<dbReference type="Proteomes" id="UP000515152">
    <property type="component" value="Chromosome 10"/>
</dbReference>
<dbReference type="AlphaFoldDB" id="A0A6P8G611"/>
<evidence type="ECO:0000256" key="1">
    <source>
        <dbReference type="SAM" id="MobiDB-lite"/>
    </source>
</evidence>
<dbReference type="GeneID" id="116222144"/>
<reference evidence="3 4" key="1">
    <citation type="submission" date="2025-04" db="UniProtKB">
        <authorList>
            <consortium name="RefSeq"/>
        </authorList>
    </citation>
    <scope>IDENTIFICATION</scope>
</reference>
<feature type="compositionally biased region" description="Basic residues" evidence="1">
    <location>
        <begin position="744"/>
        <end position="753"/>
    </location>
</feature>
<feature type="compositionally biased region" description="Basic residues" evidence="1">
    <location>
        <begin position="462"/>
        <end position="472"/>
    </location>
</feature>
<proteinExistence type="predicted"/>
<evidence type="ECO:0000313" key="4">
    <source>
        <dbReference type="RefSeq" id="XP_042564771.1"/>
    </source>
</evidence>
<feature type="region of interest" description="Disordered" evidence="1">
    <location>
        <begin position="550"/>
        <end position="636"/>
    </location>
</feature>
<sequence>MIRTRVHPEPPDEGSSPEPRWTPVVARTESDIRLLRTFKNQFLGVMKQSQRDAERACREASVWMAQQAGRQDTLEYNVRTFEGSLSPSSSGSVLEPVWELIPTLKPAPRPAPPKQSKRTCAVEDNLQCAAGADMISSWQAGVQLQPQIAQLLPGHSDHYSRPSPVIHPFSVMPSPLGASRAPFPPLSSSQPQPASHLVVELHTSPAPTASAPGVHPFQATAQRENRHQPPILQAPAPSTTAVAKAKPKLKTSEISRDPLGPDPLAEYERRVREMEERGHIMDLIPVMRKRELATLQIYLLDIRGLPAEVEQRRKIHDSETMKMGELEREKDANTLAEIKHELESYKRILARVKERVTADADAHLLQQDSEHTSQSCPSPASLQNPNESETSRSNPAKCTMRGNKKRENIKNGAVARPLPNGWKHASKPSLSSKKSDPRVDCSVSKPSAPNSTLKNTGLSRRLSPRSIKKKLPPSKNTLAKDSRLSHRGHSRPGSVSSSHTITCTDCSSFQDRCTFPHELISIPDLSLRDPLHEPPTTCVCATTLRAVAGRNATHTPPTRASLGEEENSEEDEIMTEEDQLGTERGAERAQTESDSEDSSDNEEETATDMLPPRGTNSHTVPKPSQTIKKSLKQEDQTQRYTELRYLVLTTDMKLGYLQELEKEAKWAYKKEKDQLELKKETFKKSEKSMLSDMKSKTKEALRVQEVEIEKGQKRVEKELKLEAANLKACLKGYRKDMKEEAKKGKQRQKVLKKQRQEEEKRKLAEQKRFEKQQEKTFQRQLDEERKKSEAEIMRAHEEGKKDEKEREMNEKMQMEENMKLKRQLKYDERKRKNNRRWTIRIVKRDELIDKISAAPRRFCQAVTKLFRPSFGKQVEKRLKETQKAELLRFQHEKDYMKEDFERRVKQTLEMYKVEEERKWCLEDRQKVHAAEKEANEWNRKMRVGLSKVRGSASRINMF</sequence>
<dbReference type="KEGG" id="char:116222144"/>
<feature type="compositionally biased region" description="Basic and acidic residues" evidence="1">
    <location>
        <begin position="754"/>
        <end position="790"/>
    </location>
</feature>
<protein>
    <submittedName>
        <fullName evidence="3 4">Inner centromere protein-like</fullName>
    </submittedName>
</protein>
<feature type="compositionally biased region" description="Acidic residues" evidence="1">
    <location>
        <begin position="593"/>
        <end position="606"/>
    </location>
</feature>
<feature type="region of interest" description="Disordered" evidence="1">
    <location>
        <begin position="737"/>
        <end position="790"/>
    </location>
</feature>
<feature type="compositionally biased region" description="Polar residues" evidence="1">
    <location>
        <begin position="372"/>
        <end position="396"/>
    </location>
</feature>
<feature type="compositionally biased region" description="Polar residues" evidence="1">
    <location>
        <begin position="444"/>
        <end position="458"/>
    </location>
</feature>